<feature type="region of interest" description="Disordered" evidence="6">
    <location>
        <begin position="50"/>
        <end position="73"/>
    </location>
</feature>
<protein>
    <recommendedName>
        <fullName evidence="8">Murine leukemia virus integrase C-terminal domain-containing protein</fullName>
    </recommendedName>
</protein>
<dbReference type="InterPro" id="IPR040643">
    <property type="entry name" value="MLVIN_C"/>
</dbReference>
<keyword evidence="10" id="KW-1185">Reference proteome</keyword>
<accession>A0ABV1A5J2</accession>
<evidence type="ECO:0000256" key="6">
    <source>
        <dbReference type="SAM" id="MobiDB-lite"/>
    </source>
</evidence>
<evidence type="ECO:0000313" key="9">
    <source>
        <dbReference type="EMBL" id="MEQ2313506.1"/>
    </source>
</evidence>
<name>A0ABV1A5J2_9TELE</name>
<evidence type="ECO:0000256" key="7">
    <source>
        <dbReference type="SAM" id="SignalP"/>
    </source>
</evidence>
<proteinExistence type="predicted"/>
<gene>
    <name evidence="9" type="ORF">AMECASPLE_002790</name>
</gene>
<evidence type="ECO:0000313" key="10">
    <source>
        <dbReference type="Proteomes" id="UP001469553"/>
    </source>
</evidence>
<dbReference type="Pfam" id="PF18697">
    <property type="entry name" value="MLVIN_C"/>
    <property type="match status" value="1"/>
</dbReference>
<feature type="compositionally biased region" description="Pro residues" evidence="6">
    <location>
        <begin position="52"/>
        <end position="66"/>
    </location>
</feature>
<reference evidence="9 10" key="1">
    <citation type="submission" date="2021-06" db="EMBL/GenBank/DDBJ databases">
        <authorList>
            <person name="Palmer J.M."/>
        </authorList>
    </citation>
    <scope>NUCLEOTIDE SEQUENCE [LARGE SCALE GENOMIC DNA]</scope>
    <source>
        <strain evidence="9 10">AS_MEX2019</strain>
        <tissue evidence="9">Muscle</tissue>
    </source>
</reference>
<feature type="signal peptide" evidence="7">
    <location>
        <begin position="1"/>
        <end position="16"/>
    </location>
</feature>
<evidence type="ECO:0000256" key="4">
    <source>
        <dbReference type="ARBA" id="ARBA00022759"/>
    </source>
</evidence>
<feature type="domain" description="Murine leukemia virus integrase C-terminal" evidence="8">
    <location>
        <begin position="85"/>
        <end position="132"/>
    </location>
</feature>
<evidence type="ECO:0000256" key="2">
    <source>
        <dbReference type="ARBA" id="ARBA00022695"/>
    </source>
</evidence>
<evidence type="ECO:0000256" key="5">
    <source>
        <dbReference type="ARBA" id="ARBA00022801"/>
    </source>
</evidence>
<evidence type="ECO:0000256" key="3">
    <source>
        <dbReference type="ARBA" id="ARBA00022722"/>
    </source>
</evidence>
<comment type="caution">
    <text evidence="9">The sequence shown here is derived from an EMBL/GenBank/DDBJ whole genome shotgun (WGS) entry which is preliminary data.</text>
</comment>
<evidence type="ECO:0000256" key="1">
    <source>
        <dbReference type="ARBA" id="ARBA00022679"/>
    </source>
</evidence>
<sequence length="138" mass="15268">MILNSTIILGLVYVESFSWKLSPGSQQSSVLPLSLPWTWNTNGIRNLKHLPPGFPLPPPPSLPPSQEPDESTSIIHSLQVPGDVKEGDWVLIKTIKKEMWSDPKWEGPFQVLLTTPPAVKIQEGATSTKYTVRAQVDS</sequence>
<dbReference type="Gene3D" id="2.30.30.850">
    <property type="match status" value="1"/>
</dbReference>
<keyword evidence="7" id="KW-0732">Signal</keyword>
<keyword evidence="3" id="KW-0540">Nuclease</keyword>
<keyword evidence="5" id="KW-0378">Hydrolase</keyword>
<dbReference type="EMBL" id="JAHRIP010084743">
    <property type="protein sequence ID" value="MEQ2313506.1"/>
    <property type="molecule type" value="Genomic_DNA"/>
</dbReference>
<evidence type="ECO:0000259" key="8">
    <source>
        <dbReference type="Pfam" id="PF18697"/>
    </source>
</evidence>
<organism evidence="9 10">
    <name type="scientific">Ameca splendens</name>
    <dbReference type="NCBI Taxonomy" id="208324"/>
    <lineage>
        <taxon>Eukaryota</taxon>
        <taxon>Metazoa</taxon>
        <taxon>Chordata</taxon>
        <taxon>Craniata</taxon>
        <taxon>Vertebrata</taxon>
        <taxon>Euteleostomi</taxon>
        <taxon>Actinopterygii</taxon>
        <taxon>Neopterygii</taxon>
        <taxon>Teleostei</taxon>
        <taxon>Neoteleostei</taxon>
        <taxon>Acanthomorphata</taxon>
        <taxon>Ovalentaria</taxon>
        <taxon>Atherinomorphae</taxon>
        <taxon>Cyprinodontiformes</taxon>
        <taxon>Goodeidae</taxon>
        <taxon>Ameca</taxon>
    </lineage>
</organism>
<dbReference type="Proteomes" id="UP001469553">
    <property type="component" value="Unassembled WGS sequence"/>
</dbReference>
<feature type="chain" id="PRO_5047222076" description="Murine leukemia virus integrase C-terminal domain-containing protein" evidence="7">
    <location>
        <begin position="17"/>
        <end position="138"/>
    </location>
</feature>
<keyword evidence="4" id="KW-0255">Endonuclease</keyword>
<keyword evidence="2" id="KW-0548">Nucleotidyltransferase</keyword>
<keyword evidence="1" id="KW-0808">Transferase</keyword>